<dbReference type="AlphaFoldDB" id="A0A0W0RUR2"/>
<evidence type="ECO:0000313" key="2">
    <source>
        <dbReference type="Proteomes" id="UP000054695"/>
    </source>
</evidence>
<reference evidence="1 2" key="1">
    <citation type="submission" date="2015-11" db="EMBL/GenBank/DDBJ databases">
        <title>Genomic analysis of 38 Legionella species identifies large and diverse effector repertoires.</title>
        <authorList>
            <person name="Burstein D."/>
            <person name="Amaro F."/>
            <person name="Zusman T."/>
            <person name="Lifshitz Z."/>
            <person name="Cohen O."/>
            <person name="Gilbert J.A."/>
            <person name="Pupko T."/>
            <person name="Shuman H.A."/>
            <person name="Segal G."/>
        </authorList>
    </citation>
    <scope>NUCLEOTIDE SEQUENCE [LARGE SCALE GENOMIC DNA]</scope>
    <source>
        <strain evidence="1 2">WIGA</strain>
    </source>
</reference>
<dbReference type="Proteomes" id="UP000054695">
    <property type="component" value="Unassembled WGS sequence"/>
</dbReference>
<comment type="caution">
    <text evidence="1">The sequence shown here is derived from an EMBL/GenBank/DDBJ whole genome shotgun (WGS) entry which is preliminary data.</text>
</comment>
<dbReference type="STRING" id="447.Lboz_1226"/>
<name>A0A0W0RUR2_LEGBO</name>
<accession>A0A0W0RUR2</accession>
<sequence>MKLETYKAKFVEFTEQAMKLSSNYKSKVDLQKKITSLSGEAVQFYQTNSDYKKSDYQLRIEIFLNFDNVLKSVKKDFFSQSPERKRKSFFTNQKQIKYSDSCDTAPLLDNSVTP</sequence>
<gene>
    <name evidence="1" type="ORF">Lboz_1226</name>
</gene>
<evidence type="ECO:0000313" key="1">
    <source>
        <dbReference type="EMBL" id="KTC74827.1"/>
    </source>
</evidence>
<dbReference type="RefSeq" id="WP_058458892.1">
    <property type="nucleotide sequence ID" value="NZ_CAAAIY010000012.1"/>
</dbReference>
<dbReference type="EMBL" id="LNXU01000013">
    <property type="protein sequence ID" value="KTC74827.1"/>
    <property type="molecule type" value="Genomic_DNA"/>
</dbReference>
<proteinExistence type="predicted"/>
<keyword evidence="2" id="KW-1185">Reference proteome</keyword>
<dbReference type="OrthoDB" id="5653448at2"/>
<protein>
    <submittedName>
        <fullName evidence="1">Uncharacterized protein</fullName>
    </submittedName>
</protein>
<organism evidence="1 2">
    <name type="scientific">Legionella bozemanae</name>
    <name type="common">Fluoribacter bozemanae</name>
    <dbReference type="NCBI Taxonomy" id="447"/>
    <lineage>
        <taxon>Bacteria</taxon>
        <taxon>Pseudomonadati</taxon>
        <taxon>Pseudomonadota</taxon>
        <taxon>Gammaproteobacteria</taxon>
        <taxon>Legionellales</taxon>
        <taxon>Legionellaceae</taxon>
        <taxon>Legionella</taxon>
    </lineage>
</organism>
<dbReference type="PATRIC" id="fig|447.4.peg.1309"/>